<organism evidence="1 2">
    <name type="scientific">Formicincola oecophyllae</name>
    <dbReference type="NCBI Taxonomy" id="2558361"/>
    <lineage>
        <taxon>Bacteria</taxon>
        <taxon>Pseudomonadati</taxon>
        <taxon>Pseudomonadota</taxon>
        <taxon>Alphaproteobacteria</taxon>
        <taxon>Acetobacterales</taxon>
        <taxon>Acetobacteraceae</taxon>
        <taxon>Formicincola</taxon>
    </lineage>
</organism>
<sequence length="205" mass="22619">MSNPSPKDNKGGRQALTHYADVRLLDDPEEMMCSVVMGILMERLHFALLNTPHSGGEGSLAGHVGVSFPRYQGASAGAPMGLGDVLRLHGDAPSLQALLRSSEWDSVLRDYTAVKDPQEVPPDAAQCRVQRVQGMTMAKLRRKRQHQRAKFGLSEEQARIQCPDSMAQPQHKPAVHAACETNGALRQAHAGVFQRLRPWRAWPAW</sequence>
<dbReference type="GO" id="GO:0004519">
    <property type="term" value="F:endonuclease activity"/>
    <property type="evidence" value="ECO:0007669"/>
    <property type="project" value="InterPro"/>
</dbReference>
<reference evidence="1 2" key="1">
    <citation type="submission" date="2019-03" db="EMBL/GenBank/DDBJ databases">
        <title>The complete genome sequence of Swingsia_sp. F3b2 LMG30590(T).</title>
        <authorList>
            <person name="Chua K.-O."/>
            <person name="Chan K.-G."/>
            <person name="See-Too W.-S."/>
        </authorList>
    </citation>
    <scope>NUCLEOTIDE SEQUENCE [LARGE SCALE GENOMIC DNA]</scope>
    <source>
        <strain evidence="1 2">F3b2</strain>
    </source>
</reference>
<dbReference type="Pfam" id="PF09618">
    <property type="entry name" value="Cas_Csy4"/>
    <property type="match status" value="1"/>
</dbReference>
<dbReference type="AlphaFoldDB" id="A0A4Y6U7U8"/>
<dbReference type="Gene3D" id="3.30.70.2540">
    <property type="entry name" value="CRISPR-associated endoribonuclease Cas6/Csy4"/>
    <property type="match status" value="1"/>
</dbReference>
<protein>
    <submittedName>
        <fullName evidence="1">Type I-F CRISPR-associated endoribonuclease Cas6/Csy4</fullName>
    </submittedName>
</protein>
<accession>A0A4Y6U7U8</accession>
<dbReference type="OrthoDB" id="7844032at2"/>
<dbReference type="GO" id="GO:0043571">
    <property type="term" value="P:maintenance of CRISPR repeat elements"/>
    <property type="evidence" value="ECO:0007669"/>
    <property type="project" value="InterPro"/>
</dbReference>
<dbReference type="NCBIfam" id="TIGR02563">
    <property type="entry name" value="cas_Csy4"/>
    <property type="match status" value="1"/>
</dbReference>
<dbReference type="InterPro" id="IPR013396">
    <property type="entry name" value="CRISPR-assoc_prot_Csy4"/>
</dbReference>
<dbReference type="InterPro" id="IPR042564">
    <property type="entry name" value="CRISPR-Cas6/Csy4_sf"/>
</dbReference>
<gene>
    <name evidence="1" type="primary">cas6f</name>
    <name evidence="1" type="ORF">E3E12_02310</name>
</gene>
<evidence type="ECO:0000313" key="2">
    <source>
        <dbReference type="Proteomes" id="UP000318709"/>
    </source>
</evidence>
<name>A0A4Y6U7U8_9PROT</name>
<dbReference type="EMBL" id="CP038231">
    <property type="protein sequence ID" value="QDH13224.1"/>
    <property type="molecule type" value="Genomic_DNA"/>
</dbReference>
<keyword evidence="2" id="KW-1185">Reference proteome</keyword>
<dbReference type="KEGG" id="swf:E3E12_02310"/>
<proteinExistence type="predicted"/>
<evidence type="ECO:0000313" key="1">
    <source>
        <dbReference type="EMBL" id="QDH13224.1"/>
    </source>
</evidence>
<dbReference type="Proteomes" id="UP000318709">
    <property type="component" value="Chromosome"/>
</dbReference>